<reference evidence="1" key="1">
    <citation type="submission" date="2016-10" db="EMBL/GenBank/DDBJ databases">
        <title>Sequence of Gallionella enrichment culture.</title>
        <authorList>
            <person name="Poehlein A."/>
            <person name="Muehling M."/>
            <person name="Daniel R."/>
        </authorList>
    </citation>
    <scope>NUCLEOTIDE SEQUENCE</scope>
</reference>
<dbReference type="AlphaFoldDB" id="A0A1J5QHU1"/>
<proteinExistence type="predicted"/>
<comment type="caution">
    <text evidence="1">The sequence shown here is derived from an EMBL/GenBank/DDBJ whole genome shotgun (WGS) entry which is preliminary data.</text>
</comment>
<dbReference type="EMBL" id="MLJW01001700">
    <property type="protein sequence ID" value="OIQ77083.1"/>
    <property type="molecule type" value="Genomic_DNA"/>
</dbReference>
<sequence>MVHGATGKVPKQEWQIEKQHLSSWASISLLPDWLMSSVLKNNTFNYSGNAYSLPLGTYTGKKANYVKLRLDDDMLQVYDPNEELLCRHKVPFNKGNLIINTDHKRDKSAKINELIGQTAALFQDKGKAERYLLKVKELKPRYVRDQLLAIRDAVGGASSAAVESTIEECMVNAFFDAGTFKQVLKKHDKLTGKTDKPQAIIKLLDPSHLQKAETRPASSDINLYEDLFNNKPQ</sequence>
<organism evidence="1">
    <name type="scientific">mine drainage metagenome</name>
    <dbReference type="NCBI Taxonomy" id="410659"/>
    <lineage>
        <taxon>unclassified sequences</taxon>
        <taxon>metagenomes</taxon>
        <taxon>ecological metagenomes</taxon>
    </lineage>
</organism>
<accession>A0A1J5QHU1</accession>
<protein>
    <submittedName>
        <fullName evidence="1">Uncharacterized protein</fullName>
    </submittedName>
</protein>
<gene>
    <name evidence="1" type="ORF">GALL_412310</name>
</gene>
<evidence type="ECO:0000313" key="1">
    <source>
        <dbReference type="EMBL" id="OIQ77083.1"/>
    </source>
</evidence>
<name>A0A1J5QHU1_9ZZZZ</name>